<dbReference type="Proteomes" id="UP001211065">
    <property type="component" value="Unassembled WGS sequence"/>
</dbReference>
<evidence type="ECO:0000313" key="4">
    <source>
        <dbReference type="Proteomes" id="UP001211065"/>
    </source>
</evidence>
<name>A0AAD5XZ55_9FUNG</name>
<keyword evidence="2" id="KW-0472">Membrane</keyword>
<keyword evidence="2" id="KW-1133">Transmembrane helix</keyword>
<dbReference type="AlphaFoldDB" id="A0AAD5XZ55"/>
<evidence type="ECO:0000256" key="2">
    <source>
        <dbReference type="SAM" id="Phobius"/>
    </source>
</evidence>
<feature type="compositionally biased region" description="Low complexity" evidence="1">
    <location>
        <begin position="161"/>
        <end position="175"/>
    </location>
</feature>
<evidence type="ECO:0000256" key="1">
    <source>
        <dbReference type="SAM" id="MobiDB-lite"/>
    </source>
</evidence>
<reference evidence="3" key="1">
    <citation type="submission" date="2020-05" db="EMBL/GenBank/DDBJ databases">
        <title>Phylogenomic resolution of chytrid fungi.</title>
        <authorList>
            <person name="Stajich J.E."/>
            <person name="Amses K."/>
            <person name="Simmons R."/>
            <person name="Seto K."/>
            <person name="Myers J."/>
            <person name="Bonds A."/>
            <person name="Quandt C.A."/>
            <person name="Barry K."/>
            <person name="Liu P."/>
            <person name="Grigoriev I."/>
            <person name="Longcore J.E."/>
            <person name="James T.Y."/>
        </authorList>
    </citation>
    <scope>NUCLEOTIDE SEQUENCE</scope>
    <source>
        <strain evidence="3">JEL0476</strain>
    </source>
</reference>
<feature type="region of interest" description="Disordered" evidence="1">
    <location>
        <begin position="1"/>
        <end position="29"/>
    </location>
</feature>
<sequence>MEENGRKKKRFQGSRRSQRPTILPIELLSPHSPSNSYIAKSKHILYSQSESESESLVDSRDPTKRKYLSLNRELTSEPVVFNQSKSAKSVFRWNTPANNKKVLKNKPDDEDFVYGKFKDSESTTDSFKPSNFPGTTYLQVPTSSSYLVNGNAVPSNSIFESSTDSSSNRSSNYKSVLHPRLKKSQDFKIPRSNRRNKYDNSKSVSINNSWNESEVNTSLEEPFQNEVSPTSFLYPNIGKSHFKHHPNNRQSKNFNDFSAQTFLNENEVENERTSLLKNPPRKSTRNLNLYVMIILLISLFIFIPVTFNCVHSLQEISILRVNFVHGTPDYYEFELGLSAKNPNIVNINIHDIDLDVMVSVAESTKSISGHDEELLGHVSKFQNQKSLLFYPKMVTNSTAIILIKDPSNTVGRL</sequence>
<feature type="region of interest" description="Disordered" evidence="1">
    <location>
        <begin position="158"/>
        <end position="205"/>
    </location>
</feature>
<feature type="compositionally biased region" description="Basic residues" evidence="1">
    <location>
        <begin position="1"/>
        <end position="18"/>
    </location>
</feature>
<organism evidence="3 4">
    <name type="scientific">Clydaea vesicula</name>
    <dbReference type="NCBI Taxonomy" id="447962"/>
    <lineage>
        <taxon>Eukaryota</taxon>
        <taxon>Fungi</taxon>
        <taxon>Fungi incertae sedis</taxon>
        <taxon>Chytridiomycota</taxon>
        <taxon>Chytridiomycota incertae sedis</taxon>
        <taxon>Chytridiomycetes</taxon>
        <taxon>Lobulomycetales</taxon>
        <taxon>Lobulomycetaceae</taxon>
        <taxon>Clydaea</taxon>
    </lineage>
</organism>
<feature type="transmembrane region" description="Helical" evidence="2">
    <location>
        <begin position="287"/>
        <end position="307"/>
    </location>
</feature>
<keyword evidence="4" id="KW-1185">Reference proteome</keyword>
<gene>
    <name evidence="3" type="ORF">HK099_006324</name>
</gene>
<dbReference type="EMBL" id="JADGJW010000539">
    <property type="protein sequence ID" value="KAJ3215497.1"/>
    <property type="molecule type" value="Genomic_DNA"/>
</dbReference>
<protein>
    <submittedName>
        <fullName evidence="3">Uncharacterized protein</fullName>
    </submittedName>
</protein>
<accession>A0AAD5XZ55</accession>
<keyword evidence="2" id="KW-0812">Transmembrane</keyword>
<proteinExistence type="predicted"/>
<comment type="caution">
    <text evidence="3">The sequence shown here is derived from an EMBL/GenBank/DDBJ whole genome shotgun (WGS) entry which is preliminary data.</text>
</comment>
<evidence type="ECO:0000313" key="3">
    <source>
        <dbReference type="EMBL" id="KAJ3215497.1"/>
    </source>
</evidence>